<dbReference type="GO" id="GO:0034704">
    <property type="term" value="C:calcium channel complex"/>
    <property type="evidence" value="ECO:0007669"/>
    <property type="project" value="TreeGrafter"/>
</dbReference>
<feature type="region of interest" description="Disordered" evidence="1">
    <location>
        <begin position="411"/>
        <end position="449"/>
    </location>
</feature>
<feature type="region of interest" description="Disordered" evidence="1">
    <location>
        <begin position="571"/>
        <end position="601"/>
    </location>
</feature>
<dbReference type="InterPro" id="IPR048581">
    <property type="entry name" value="RYDR_Jsol"/>
</dbReference>
<evidence type="ECO:0000259" key="3">
    <source>
        <dbReference type="Pfam" id="PF21119"/>
    </source>
</evidence>
<dbReference type="Pfam" id="PF21119">
    <property type="entry name" value="RYDR_Jsol"/>
    <property type="match status" value="1"/>
</dbReference>
<accession>A0A1I8JRY4</accession>
<organism evidence="4 5">
    <name type="scientific">Macrostomum lignano</name>
    <dbReference type="NCBI Taxonomy" id="282301"/>
    <lineage>
        <taxon>Eukaryota</taxon>
        <taxon>Metazoa</taxon>
        <taxon>Spiralia</taxon>
        <taxon>Lophotrochozoa</taxon>
        <taxon>Platyhelminthes</taxon>
        <taxon>Rhabditophora</taxon>
        <taxon>Macrostomorpha</taxon>
        <taxon>Macrostomida</taxon>
        <taxon>Macrostomidae</taxon>
        <taxon>Macrostomum</taxon>
    </lineage>
</organism>
<dbReference type="GO" id="GO:0042383">
    <property type="term" value="C:sarcolemma"/>
    <property type="evidence" value="ECO:0007669"/>
    <property type="project" value="TreeGrafter"/>
</dbReference>
<dbReference type="WBParaSite" id="snap_masked-unitig_43316-processed-gene-0.0-mRNA-1">
    <property type="protein sequence ID" value="snap_masked-unitig_43316-processed-gene-0.0-mRNA-1"/>
    <property type="gene ID" value="snap_masked-unitig_43316-processed-gene-0.0"/>
</dbReference>
<dbReference type="GO" id="GO:0030018">
    <property type="term" value="C:Z disc"/>
    <property type="evidence" value="ECO:0007669"/>
    <property type="project" value="TreeGrafter"/>
</dbReference>
<dbReference type="Pfam" id="PF01365">
    <property type="entry name" value="RYDR_ITPR"/>
    <property type="match status" value="1"/>
</dbReference>
<protein>
    <submittedName>
        <fullName evidence="5">RYDR_ITPR domain-containing protein</fullName>
    </submittedName>
</protein>
<feature type="domain" description="RIH" evidence="2">
    <location>
        <begin position="710"/>
        <end position="901"/>
    </location>
</feature>
<dbReference type="InterPro" id="IPR015925">
    <property type="entry name" value="Ryanodine_IP3_receptor"/>
</dbReference>
<evidence type="ECO:0000313" key="5">
    <source>
        <dbReference type="WBParaSite" id="snap_masked-unitig_43316-processed-gene-0.0-mRNA-1"/>
    </source>
</evidence>
<dbReference type="Proteomes" id="UP000095280">
    <property type="component" value="Unplaced"/>
</dbReference>
<keyword evidence="4" id="KW-1185">Reference proteome</keyword>
<evidence type="ECO:0000313" key="4">
    <source>
        <dbReference type="Proteomes" id="UP000095280"/>
    </source>
</evidence>
<dbReference type="GO" id="GO:0005790">
    <property type="term" value="C:smooth endoplasmic reticulum"/>
    <property type="evidence" value="ECO:0007669"/>
    <property type="project" value="TreeGrafter"/>
</dbReference>
<evidence type="ECO:0000259" key="2">
    <source>
        <dbReference type="Pfam" id="PF01365"/>
    </source>
</evidence>
<proteinExistence type="predicted"/>
<feature type="domain" description="Ryanodine receptor junctional solenoid" evidence="3">
    <location>
        <begin position="240"/>
        <end position="396"/>
    </location>
</feature>
<dbReference type="AlphaFoldDB" id="A0A1I8JRY4"/>
<dbReference type="GO" id="GO:0006941">
    <property type="term" value="P:striated muscle contraction"/>
    <property type="evidence" value="ECO:0007669"/>
    <property type="project" value="TreeGrafter"/>
</dbReference>
<sequence length="1192" mass="131397">CARATRWRVVTSTQYHYSVRLPCPAQDPACSWVGWLHPVPSSCQRTTVRVCLASWVDVCLLTTTTSDVGWTSNATVYMSQRWRPAGEVRPPRSDVSKPRLSQGLTIGCFLDGSRRLARARKRASCTPQWPSKRASAARWLGFELGRGATLCRWCPGLLRRPKLAHAQLPNGCRRSACPASAGRGAACRSSGVNILKLSDLRGWSLLCEEPVQMVALKLSRRGAQLRHPRDGGAADLLQFHKGTLQLYKAICSHGNRTAAEMLTNHVRPDQFNFLTLNLYLSARSAWRTSTCSSPMHLESYVKLRSPHEERVRGSAHNDQVFSPGIDEDKFLHDFHEIPARRGGKCIRTNFSFLVNEDEAHPPALELCPAYPIQGLKDDCIQLFINAAALGGHLRDPWAAVTSTTETDLNPQAAAEGDQQPPGHGLPVSGGDLPDPVGGAPRTFPPELQADRHGDEAVLDFSLSDSTKTQLCKLFHLLCDTQLAAPPGDADRGRQVLPPAQEVPGHQELKPAISRGRQTNPRVPLPPEEQMRSLVHYNRAEYGTFLHCTSRASLKEFLQHYHSTLLSCCGVEPRRRRRPPKPGPGKSMRRPEVTRRNQATAAGGGMLNQLLIKMGRRQAQDLSSLADTPAGPQNLQELICQTIIKWRTRRPSRTSGFCGRCSACCTGSSTTPSARSSKADVSKLLQALGKVRCLIGVQVSPAEEEMLKASPHPDLIRCLSVHETVMQLMVHTLNKSKLAMEVTPAGAAPEEGGSSENMIVMCCRFLCYFCRTGGVQNQRAVFEQHLSFMVENGSMLLTKASLRGSCPLDVAYSSFMDNNELALALKEAQLERIASYLSRCGESSPTRSCWPSATRRRLGPRRGRAVPRLPALHRLVNGETVGGERRLVVRLLIRRPECLGPASARRSSGGGSGGGLLKAIQDGHRHDDILAKVIAESEREDPGQMATPETDYDLSRLPADDDEDYIDMGAARCSRSMPCFLAPDPNTTRSDSLRMRAILKSAVSMTDLEGVLSLRRVKVNFQVNEDGEEEYKDETGLPPGLLPEHKASVVLFLERIYGTEDPQTFFRLMKNCFLPDMRDATTMNVPGLAESDLALAINRYICNSCAAAAHPPRHLLQLHTDVDDSLLYVTLSTAYKLSKTSTLTKNQRDTISEFLVAITSQLNPHIFTKLLDKIVQDIRNLTAQSVVPLRMLT</sequence>
<dbReference type="GO" id="GO:0014808">
    <property type="term" value="P:release of sequestered calcium ion into cytosol by sarcoplasmic reticulum"/>
    <property type="evidence" value="ECO:0007669"/>
    <property type="project" value="TreeGrafter"/>
</dbReference>
<dbReference type="PANTHER" id="PTHR46399:SF8">
    <property type="entry name" value="B30.2_SPRY DOMAIN-CONTAINING PROTEIN"/>
    <property type="match status" value="1"/>
</dbReference>
<dbReference type="GO" id="GO:0005219">
    <property type="term" value="F:ryanodine-sensitive calcium-release channel activity"/>
    <property type="evidence" value="ECO:0007669"/>
    <property type="project" value="TreeGrafter"/>
</dbReference>
<dbReference type="GO" id="GO:0033017">
    <property type="term" value="C:sarcoplasmic reticulum membrane"/>
    <property type="evidence" value="ECO:0007669"/>
    <property type="project" value="TreeGrafter"/>
</dbReference>
<name>A0A1I8JRY4_9PLAT</name>
<dbReference type="PANTHER" id="PTHR46399">
    <property type="entry name" value="B30.2/SPRY DOMAIN-CONTAINING PROTEIN"/>
    <property type="match status" value="1"/>
</dbReference>
<reference evidence="5" key="1">
    <citation type="submission" date="2016-11" db="UniProtKB">
        <authorList>
            <consortium name="WormBaseParasite"/>
        </authorList>
    </citation>
    <scope>IDENTIFICATION</scope>
</reference>
<evidence type="ECO:0000256" key="1">
    <source>
        <dbReference type="SAM" id="MobiDB-lite"/>
    </source>
</evidence>
<dbReference type="InterPro" id="IPR000699">
    <property type="entry name" value="RIH_dom"/>
</dbReference>